<protein>
    <submittedName>
        <fullName evidence="1">Uncharacterized protein</fullName>
    </submittedName>
</protein>
<reference evidence="1 2" key="1">
    <citation type="submission" date="2020-08" db="EMBL/GenBank/DDBJ databases">
        <title>A Genomic Blueprint of the Chicken Gut Microbiome.</title>
        <authorList>
            <person name="Gilroy R."/>
            <person name="Ravi A."/>
            <person name="Getino M."/>
            <person name="Pursley I."/>
            <person name="Horton D.L."/>
            <person name="Alikhan N.-F."/>
            <person name="Baker D."/>
            <person name="Gharbi K."/>
            <person name="Hall N."/>
            <person name="Watson M."/>
            <person name="Adriaenssens E.M."/>
            <person name="Foster-Nyarko E."/>
            <person name="Jarju S."/>
            <person name="Secka A."/>
            <person name="Antonio M."/>
            <person name="Oren A."/>
            <person name="Chaudhuri R."/>
            <person name="La Ragione R.M."/>
            <person name="Hildebrand F."/>
            <person name="Pallen M.J."/>
        </authorList>
    </citation>
    <scope>NUCLEOTIDE SEQUENCE [LARGE SCALE GENOMIC DNA]</scope>
    <source>
        <strain evidence="1 2">N37</strain>
    </source>
</reference>
<sequence>MAERKKRVKRNGHKQGTDNYEFEVAFQSNLKDLPEQPLINDQGKRYGTVKVVNGKATVNLVLPEFVRDNNIQPFTLTDSIYLEICKNDVEKQLKQILGSEITSTVKSIECNITQKVSGKASQSDVLNLLCHATLSTDSDNHKWVGASKNSKYKEVTRTITHTRQHYYVLKAYDKTREQETRNKKENKHNESVPKGLLRIEIIMQDRIIKKLFGDKTSFSDILTKDSLIAIIQEYKRIFCDELIERDVKTYLSGCKWKLIESLTQTDNVAETIAKERELIPDVEVLKKAMSKYLKLRHKPTSNLSRDIKAYAERYALPQDTILTLHDFKESCG</sequence>
<evidence type="ECO:0000313" key="2">
    <source>
        <dbReference type="Proteomes" id="UP000627166"/>
    </source>
</evidence>
<accession>A0ABR8YVA1</accession>
<keyword evidence="2" id="KW-1185">Reference proteome</keyword>
<proteinExistence type="predicted"/>
<dbReference type="EMBL" id="JACSQB010000113">
    <property type="protein sequence ID" value="MBD8048150.1"/>
    <property type="molecule type" value="Genomic_DNA"/>
</dbReference>
<gene>
    <name evidence="1" type="ORF">H9637_14070</name>
</gene>
<comment type="caution">
    <text evidence="1">The sequence shown here is derived from an EMBL/GenBank/DDBJ whole genome shotgun (WGS) entry which is preliminary data.</text>
</comment>
<organism evidence="1 2">
    <name type="scientific">Clostridium faecium</name>
    <dbReference type="NCBI Taxonomy" id="2762223"/>
    <lineage>
        <taxon>Bacteria</taxon>
        <taxon>Bacillati</taxon>
        <taxon>Bacillota</taxon>
        <taxon>Clostridia</taxon>
        <taxon>Eubacteriales</taxon>
        <taxon>Clostridiaceae</taxon>
        <taxon>Clostridium</taxon>
    </lineage>
</organism>
<name>A0ABR8YVA1_9CLOT</name>
<evidence type="ECO:0000313" key="1">
    <source>
        <dbReference type="EMBL" id="MBD8048150.1"/>
    </source>
</evidence>
<dbReference type="Proteomes" id="UP000627166">
    <property type="component" value="Unassembled WGS sequence"/>
</dbReference>
<dbReference type="RefSeq" id="WP_191741105.1">
    <property type="nucleotide sequence ID" value="NZ_JACSQB010000113.1"/>
</dbReference>